<name>A0AAU7UIL8_9MICO</name>
<feature type="transmembrane region" description="Helical" evidence="1">
    <location>
        <begin position="6"/>
        <end position="24"/>
    </location>
</feature>
<proteinExistence type="predicted"/>
<dbReference type="RefSeq" id="WP_350269309.1">
    <property type="nucleotide sequence ID" value="NZ_CP158281.1"/>
</dbReference>
<protein>
    <recommendedName>
        <fullName evidence="3">DUF2746 domain-containing protein</fullName>
    </recommendedName>
</protein>
<reference evidence="2" key="1">
    <citation type="submission" date="2024-06" db="EMBL/GenBank/DDBJ databases">
        <title>Brevibacterium koreense sp. nov., isolated from jogae-jeotgal, a Korean fermented seafood.</title>
        <authorList>
            <person name="Whon T.W."/>
            <person name="Nam S."/>
            <person name="Kim Y."/>
        </authorList>
    </citation>
    <scope>NUCLEOTIDE SEQUENCE</scope>
    <source>
        <strain evidence="2">CBA3109</strain>
    </source>
</reference>
<gene>
    <name evidence="2" type="ORF">AAFP32_11970</name>
</gene>
<sequence length="116" mass="13351">MWTDWIPAGVAVAFITGIISIYGVRQNRKTATETNKLNESDALIKNLSAEVKRQDGRLDKLEETILRQGETIDDQGEQIRRLQTREWSLRRYIYRLIDWGRALGGEPPEPPTDLNL</sequence>
<evidence type="ECO:0000256" key="1">
    <source>
        <dbReference type="SAM" id="Phobius"/>
    </source>
</evidence>
<dbReference type="EMBL" id="CP158281">
    <property type="protein sequence ID" value="XBV88270.1"/>
    <property type="molecule type" value="Genomic_DNA"/>
</dbReference>
<keyword evidence="1" id="KW-0812">Transmembrane</keyword>
<organism evidence="2">
    <name type="scientific">Brevibacterium koreense</name>
    <dbReference type="NCBI Taxonomy" id="3140787"/>
    <lineage>
        <taxon>Bacteria</taxon>
        <taxon>Bacillati</taxon>
        <taxon>Actinomycetota</taxon>
        <taxon>Actinomycetes</taxon>
        <taxon>Micrococcales</taxon>
        <taxon>Brevibacteriaceae</taxon>
        <taxon>Brevibacterium</taxon>
    </lineage>
</organism>
<evidence type="ECO:0008006" key="3">
    <source>
        <dbReference type="Google" id="ProtNLM"/>
    </source>
</evidence>
<accession>A0AAU7UIL8</accession>
<dbReference type="AlphaFoldDB" id="A0AAU7UIL8"/>
<keyword evidence="1" id="KW-0472">Membrane</keyword>
<evidence type="ECO:0000313" key="2">
    <source>
        <dbReference type="EMBL" id="XBV88270.1"/>
    </source>
</evidence>
<keyword evidence="1" id="KW-1133">Transmembrane helix</keyword>
<dbReference type="KEGG" id="bkr:AAFP32_11970"/>